<keyword evidence="3 6" id="KW-0378">Hydrolase</keyword>
<dbReference type="PANTHER" id="PTHR43142">
    <property type="entry name" value="CARBOXYLIC ESTER HYDROLASE"/>
    <property type="match status" value="1"/>
</dbReference>
<dbReference type="GO" id="GO:0052689">
    <property type="term" value="F:carboxylic ester hydrolase activity"/>
    <property type="evidence" value="ECO:0007669"/>
    <property type="project" value="UniProtKB-KW"/>
</dbReference>
<evidence type="ECO:0000256" key="5">
    <source>
        <dbReference type="ARBA" id="ARBA00023180"/>
    </source>
</evidence>
<gene>
    <name evidence="9" type="primary">LOC114250939</name>
</gene>
<keyword evidence="6" id="KW-0732">Signal</keyword>
<feature type="chain" id="PRO_5027134435" description="Carboxylic ester hydrolase" evidence="6">
    <location>
        <begin position="18"/>
        <end position="540"/>
    </location>
</feature>
<keyword evidence="5" id="KW-0325">Glycoprotein</keyword>
<comment type="similarity">
    <text evidence="1 6">Belongs to the type-B carboxylesterase/lipase family.</text>
</comment>
<dbReference type="EC" id="3.1.1.-" evidence="6"/>
<dbReference type="Proteomes" id="UP000504629">
    <property type="component" value="Unplaced"/>
</dbReference>
<dbReference type="KEGG" id="bman:114250939"/>
<accession>A0A6J2KFQ2</accession>
<evidence type="ECO:0000256" key="1">
    <source>
        <dbReference type="ARBA" id="ARBA00005964"/>
    </source>
</evidence>
<dbReference type="OrthoDB" id="19653at2759"/>
<dbReference type="Gene3D" id="3.40.50.1820">
    <property type="entry name" value="alpha/beta hydrolase"/>
    <property type="match status" value="1"/>
</dbReference>
<evidence type="ECO:0000313" key="9">
    <source>
        <dbReference type="RefSeq" id="XP_028040845.1"/>
    </source>
</evidence>
<dbReference type="SUPFAM" id="SSF53474">
    <property type="entry name" value="alpha/beta-Hydrolases"/>
    <property type="match status" value="1"/>
</dbReference>
<evidence type="ECO:0000256" key="3">
    <source>
        <dbReference type="ARBA" id="ARBA00022801"/>
    </source>
</evidence>
<dbReference type="AlphaFoldDB" id="A0A6J2KFQ2"/>
<reference evidence="9" key="1">
    <citation type="submission" date="2025-08" db="UniProtKB">
        <authorList>
            <consortium name="RefSeq"/>
        </authorList>
    </citation>
    <scope>IDENTIFICATION</scope>
    <source>
        <tissue evidence="9">Silk gland</tissue>
    </source>
</reference>
<feature type="signal peptide" evidence="6">
    <location>
        <begin position="1"/>
        <end position="17"/>
    </location>
</feature>
<dbReference type="GeneID" id="114250939"/>
<dbReference type="Pfam" id="PF00135">
    <property type="entry name" value="COesterase"/>
    <property type="match status" value="1"/>
</dbReference>
<keyword evidence="4" id="KW-1015">Disulfide bond</keyword>
<proteinExistence type="inferred from homology"/>
<name>A0A6J2KFQ2_BOMMA</name>
<sequence length="540" mass="61471">MLLYLLFLFLGANNCEGLSRIDPLVDTNVGLIRGIRAVDGEYSMFMGIPYGIVDVNNPFGPATPHPGFDNVFEAFDDSAICPQIEEFNNTIVGALDCLHLNIYVPNSATSRNRLPVLVWIHGGGFSVGFSGRYLYGPKYLVRHDIILVTLNYRLGPYGFMCLNTPEISGNQGLKDQYMALKWIKNNINAFGGDANSITIFGESAGGASVDLHVHFDEERLFDKVIMQSGTSRGPWVIQEPDLSAPKKIANYLGYTTDDINDAVSFLSTVDTKLIIASASELNLSFRPCVEQDTSERLISDYPINVAPKMKNIPVLIGYNDHEWLAQYLNKDTSFYEGLNNKFYEYLQSFFNFDDEQLSEMEKIVRQFYTGDEAIDEESMWHVVDFDSDIMFNYPTEISIKEYIDNGAETVFFYIFSYVGEKNFVKDRLNITVGGAVHADEIGYLFDLSYDTQIPSAEDQLTIDRITTLWTNFVKYGNPTPDTSDLLPVQWTPVTKTTRPYLNINTDLDIQKRPFHKRIAFWDMFYKLNYEFQKGLRNDKQ</sequence>
<evidence type="ECO:0000313" key="8">
    <source>
        <dbReference type="Proteomes" id="UP000504629"/>
    </source>
</evidence>
<keyword evidence="2" id="KW-0719">Serine esterase</keyword>
<dbReference type="PROSITE" id="PS00122">
    <property type="entry name" value="CARBOXYLESTERASE_B_1"/>
    <property type="match status" value="1"/>
</dbReference>
<evidence type="ECO:0000259" key="7">
    <source>
        <dbReference type="Pfam" id="PF00135"/>
    </source>
</evidence>
<keyword evidence="8" id="KW-1185">Reference proteome</keyword>
<dbReference type="InterPro" id="IPR019826">
    <property type="entry name" value="Carboxylesterase_B_AS"/>
</dbReference>
<dbReference type="InterPro" id="IPR029058">
    <property type="entry name" value="AB_hydrolase_fold"/>
</dbReference>
<dbReference type="RefSeq" id="XP_028040845.1">
    <property type="nucleotide sequence ID" value="XM_028185044.1"/>
</dbReference>
<evidence type="ECO:0000256" key="6">
    <source>
        <dbReference type="RuleBase" id="RU361235"/>
    </source>
</evidence>
<dbReference type="PANTHER" id="PTHR43142:SF1">
    <property type="entry name" value="CARBOXYLIC ESTER HYDROLASE"/>
    <property type="match status" value="1"/>
</dbReference>
<protein>
    <recommendedName>
        <fullName evidence="6">Carboxylic ester hydrolase</fullName>
        <ecNumber evidence="6">3.1.1.-</ecNumber>
    </recommendedName>
</protein>
<evidence type="ECO:0000256" key="4">
    <source>
        <dbReference type="ARBA" id="ARBA00023157"/>
    </source>
</evidence>
<evidence type="ECO:0000256" key="2">
    <source>
        <dbReference type="ARBA" id="ARBA00022487"/>
    </source>
</evidence>
<feature type="domain" description="Carboxylesterase type B" evidence="7">
    <location>
        <begin position="22"/>
        <end position="521"/>
    </location>
</feature>
<dbReference type="InterPro" id="IPR002018">
    <property type="entry name" value="CarbesteraseB"/>
</dbReference>
<organism evidence="8 9">
    <name type="scientific">Bombyx mandarina</name>
    <name type="common">Wild silk moth</name>
    <name type="synonym">Wild silkworm</name>
    <dbReference type="NCBI Taxonomy" id="7092"/>
    <lineage>
        <taxon>Eukaryota</taxon>
        <taxon>Metazoa</taxon>
        <taxon>Ecdysozoa</taxon>
        <taxon>Arthropoda</taxon>
        <taxon>Hexapoda</taxon>
        <taxon>Insecta</taxon>
        <taxon>Pterygota</taxon>
        <taxon>Neoptera</taxon>
        <taxon>Endopterygota</taxon>
        <taxon>Lepidoptera</taxon>
        <taxon>Glossata</taxon>
        <taxon>Ditrysia</taxon>
        <taxon>Bombycoidea</taxon>
        <taxon>Bombycidae</taxon>
        <taxon>Bombycinae</taxon>
        <taxon>Bombyx</taxon>
    </lineage>
</organism>